<proteinExistence type="predicted"/>
<evidence type="ECO:0000259" key="7">
    <source>
        <dbReference type="Pfam" id="PF17917"/>
    </source>
</evidence>
<keyword evidence="3" id="KW-0540">Nuclease</keyword>
<evidence type="ECO:0000313" key="8">
    <source>
        <dbReference type="EMBL" id="KAA3480009.1"/>
    </source>
</evidence>
<reference evidence="9" key="1">
    <citation type="journal article" date="2019" name="Plant Biotechnol. J.">
        <title>Genome sequencing of the Australian wild diploid species Gossypium australe highlights disease resistance and delayed gland morphogenesis.</title>
        <authorList>
            <person name="Cai Y."/>
            <person name="Cai X."/>
            <person name="Wang Q."/>
            <person name="Wang P."/>
            <person name="Zhang Y."/>
            <person name="Cai C."/>
            <person name="Xu Y."/>
            <person name="Wang K."/>
            <person name="Zhou Z."/>
            <person name="Wang C."/>
            <person name="Geng S."/>
            <person name="Li B."/>
            <person name="Dong Q."/>
            <person name="Hou Y."/>
            <person name="Wang H."/>
            <person name="Ai P."/>
            <person name="Liu Z."/>
            <person name="Yi F."/>
            <person name="Sun M."/>
            <person name="An G."/>
            <person name="Cheng J."/>
            <person name="Zhang Y."/>
            <person name="Shi Q."/>
            <person name="Xie Y."/>
            <person name="Shi X."/>
            <person name="Chang Y."/>
            <person name="Huang F."/>
            <person name="Chen Y."/>
            <person name="Hong S."/>
            <person name="Mi L."/>
            <person name="Sun Q."/>
            <person name="Zhang L."/>
            <person name="Zhou B."/>
            <person name="Peng R."/>
            <person name="Zhang X."/>
            <person name="Liu F."/>
        </authorList>
    </citation>
    <scope>NUCLEOTIDE SEQUENCE [LARGE SCALE GENOMIC DNA]</scope>
    <source>
        <strain evidence="9">cv. PA1801</strain>
    </source>
</reference>
<dbReference type="EMBL" id="SMMG02000003">
    <property type="protein sequence ID" value="KAA3480009.1"/>
    <property type="molecule type" value="Genomic_DNA"/>
</dbReference>
<keyword evidence="2" id="KW-0548">Nucleotidyltransferase</keyword>
<evidence type="ECO:0000256" key="1">
    <source>
        <dbReference type="ARBA" id="ARBA00022679"/>
    </source>
</evidence>
<dbReference type="Proteomes" id="UP000325315">
    <property type="component" value="Unassembled WGS sequence"/>
</dbReference>
<name>A0A5B6WE51_9ROSI</name>
<gene>
    <name evidence="8" type="ORF">EPI10_020473</name>
</gene>
<dbReference type="InterPro" id="IPR041373">
    <property type="entry name" value="RT_RNaseH"/>
</dbReference>
<dbReference type="PANTHER" id="PTHR34072:SF52">
    <property type="entry name" value="RIBONUCLEASE H"/>
    <property type="match status" value="1"/>
</dbReference>
<sequence>MKTTIPRTILRWLRHNLYGERCIICTDHKNLKYLLTQKKLNLRQRRWIELLKDYDCTIKYHLGNANVVISALSHKSMFNLRAMFAHLSLFDNGSLLTELQVKPAWIYQIQVKQLMDGSLILQFQQVEEGRTSNFRLNSDGVLCFRGQVYVPNDTKLRQSIL</sequence>
<keyword evidence="5" id="KW-0378">Hydrolase</keyword>
<dbReference type="InterPro" id="IPR043502">
    <property type="entry name" value="DNA/RNA_pol_sf"/>
</dbReference>
<dbReference type="SUPFAM" id="SSF56672">
    <property type="entry name" value="DNA/RNA polymerases"/>
    <property type="match status" value="1"/>
</dbReference>
<evidence type="ECO:0000256" key="4">
    <source>
        <dbReference type="ARBA" id="ARBA00022759"/>
    </source>
</evidence>
<keyword evidence="6" id="KW-0695">RNA-directed DNA polymerase</keyword>
<dbReference type="Pfam" id="PF17917">
    <property type="entry name" value="RT_RNaseH"/>
    <property type="match status" value="1"/>
</dbReference>
<keyword evidence="4" id="KW-0255">Endonuclease</keyword>
<evidence type="ECO:0000256" key="5">
    <source>
        <dbReference type="ARBA" id="ARBA00022801"/>
    </source>
</evidence>
<evidence type="ECO:0000256" key="2">
    <source>
        <dbReference type="ARBA" id="ARBA00022695"/>
    </source>
</evidence>
<dbReference type="OrthoDB" id="420169at2759"/>
<keyword evidence="1" id="KW-0808">Transferase</keyword>
<evidence type="ECO:0000256" key="6">
    <source>
        <dbReference type="ARBA" id="ARBA00022918"/>
    </source>
</evidence>
<evidence type="ECO:0000313" key="9">
    <source>
        <dbReference type="Proteomes" id="UP000325315"/>
    </source>
</evidence>
<evidence type="ECO:0000256" key="3">
    <source>
        <dbReference type="ARBA" id="ARBA00022722"/>
    </source>
</evidence>
<dbReference type="AlphaFoldDB" id="A0A5B6WE51"/>
<organism evidence="8 9">
    <name type="scientific">Gossypium australe</name>
    <dbReference type="NCBI Taxonomy" id="47621"/>
    <lineage>
        <taxon>Eukaryota</taxon>
        <taxon>Viridiplantae</taxon>
        <taxon>Streptophyta</taxon>
        <taxon>Embryophyta</taxon>
        <taxon>Tracheophyta</taxon>
        <taxon>Spermatophyta</taxon>
        <taxon>Magnoliopsida</taxon>
        <taxon>eudicotyledons</taxon>
        <taxon>Gunneridae</taxon>
        <taxon>Pentapetalae</taxon>
        <taxon>rosids</taxon>
        <taxon>malvids</taxon>
        <taxon>Malvales</taxon>
        <taxon>Malvaceae</taxon>
        <taxon>Malvoideae</taxon>
        <taxon>Gossypium</taxon>
    </lineage>
</organism>
<keyword evidence="9" id="KW-1185">Reference proteome</keyword>
<dbReference type="GO" id="GO:0016787">
    <property type="term" value="F:hydrolase activity"/>
    <property type="evidence" value="ECO:0007669"/>
    <property type="project" value="UniProtKB-KW"/>
</dbReference>
<comment type="caution">
    <text evidence="8">The sequence shown here is derived from an EMBL/GenBank/DDBJ whole genome shotgun (WGS) entry which is preliminary data.</text>
</comment>
<protein>
    <submittedName>
        <fullName evidence="8">Integrase</fullName>
    </submittedName>
</protein>
<dbReference type="GO" id="GO:0003964">
    <property type="term" value="F:RNA-directed DNA polymerase activity"/>
    <property type="evidence" value="ECO:0007669"/>
    <property type="project" value="UniProtKB-KW"/>
</dbReference>
<accession>A0A5B6WE51</accession>
<dbReference type="PANTHER" id="PTHR34072">
    <property type="entry name" value="ENZYMATIC POLYPROTEIN-RELATED"/>
    <property type="match status" value="1"/>
</dbReference>
<dbReference type="GO" id="GO:0004519">
    <property type="term" value="F:endonuclease activity"/>
    <property type="evidence" value="ECO:0007669"/>
    <property type="project" value="UniProtKB-KW"/>
</dbReference>
<feature type="domain" description="Reverse transcriptase RNase H-like" evidence="7">
    <location>
        <begin position="10"/>
        <end position="54"/>
    </location>
</feature>